<gene>
    <name evidence="1" type="primary">RvY_16619-1</name>
    <name evidence="1" type="synonym">RvY_16619.1</name>
    <name evidence="1" type="ORF">RvY_16619</name>
</gene>
<dbReference type="EMBL" id="BDGG01000014">
    <property type="protein sequence ID" value="GAV06668.1"/>
    <property type="molecule type" value="Genomic_DNA"/>
</dbReference>
<proteinExistence type="predicted"/>
<sequence>MASISSAKLLDTSVVAHFDLDELCAAELTSWMEVSGAELPLAALRVFERTWDLPVVEKSFD</sequence>
<dbReference type="AlphaFoldDB" id="A0A1D1W3E4"/>
<dbReference type="Proteomes" id="UP000186922">
    <property type="component" value="Unassembled WGS sequence"/>
</dbReference>
<evidence type="ECO:0000313" key="1">
    <source>
        <dbReference type="EMBL" id="GAV06668.1"/>
    </source>
</evidence>
<evidence type="ECO:0000313" key="2">
    <source>
        <dbReference type="Proteomes" id="UP000186922"/>
    </source>
</evidence>
<comment type="caution">
    <text evidence="1">The sequence shown here is derived from an EMBL/GenBank/DDBJ whole genome shotgun (WGS) entry which is preliminary data.</text>
</comment>
<accession>A0A1D1W3E4</accession>
<protein>
    <submittedName>
        <fullName evidence="1">Uncharacterized protein</fullName>
    </submittedName>
</protein>
<keyword evidence="2" id="KW-1185">Reference proteome</keyword>
<reference evidence="1 2" key="1">
    <citation type="journal article" date="2016" name="Nat. Commun.">
        <title>Extremotolerant tardigrade genome and improved radiotolerance of human cultured cells by tardigrade-unique protein.</title>
        <authorList>
            <person name="Hashimoto T."/>
            <person name="Horikawa D.D."/>
            <person name="Saito Y."/>
            <person name="Kuwahara H."/>
            <person name="Kozuka-Hata H."/>
            <person name="Shin-I T."/>
            <person name="Minakuchi Y."/>
            <person name="Ohishi K."/>
            <person name="Motoyama A."/>
            <person name="Aizu T."/>
            <person name="Enomoto A."/>
            <person name="Kondo K."/>
            <person name="Tanaka S."/>
            <person name="Hara Y."/>
            <person name="Koshikawa S."/>
            <person name="Sagara H."/>
            <person name="Miura T."/>
            <person name="Yokobori S."/>
            <person name="Miyagawa K."/>
            <person name="Suzuki Y."/>
            <person name="Kubo T."/>
            <person name="Oyama M."/>
            <person name="Kohara Y."/>
            <person name="Fujiyama A."/>
            <person name="Arakawa K."/>
            <person name="Katayama T."/>
            <person name="Toyoda A."/>
            <person name="Kunieda T."/>
        </authorList>
    </citation>
    <scope>NUCLEOTIDE SEQUENCE [LARGE SCALE GENOMIC DNA]</scope>
    <source>
        <strain evidence="1 2">YOKOZUNA-1</strain>
    </source>
</reference>
<organism evidence="1 2">
    <name type="scientific">Ramazzottius varieornatus</name>
    <name type="common">Water bear</name>
    <name type="synonym">Tardigrade</name>
    <dbReference type="NCBI Taxonomy" id="947166"/>
    <lineage>
        <taxon>Eukaryota</taxon>
        <taxon>Metazoa</taxon>
        <taxon>Ecdysozoa</taxon>
        <taxon>Tardigrada</taxon>
        <taxon>Eutardigrada</taxon>
        <taxon>Parachela</taxon>
        <taxon>Hypsibioidea</taxon>
        <taxon>Ramazzottiidae</taxon>
        <taxon>Ramazzottius</taxon>
    </lineage>
</organism>
<name>A0A1D1W3E4_RAMVA</name>